<dbReference type="GO" id="GO:0044780">
    <property type="term" value="P:bacterial-type flagellum assembly"/>
    <property type="evidence" value="ECO:0007669"/>
    <property type="project" value="InterPro"/>
</dbReference>
<gene>
    <name evidence="9" type="ORF">C7443_103249</name>
</gene>
<name>A0A317MXT3_9GAMM</name>
<feature type="chain" id="PRO_5016188773" description="Flagella basal body P-ring formation protein FlgA" evidence="7">
    <location>
        <begin position="29"/>
        <end position="238"/>
    </location>
</feature>
<evidence type="ECO:0000256" key="7">
    <source>
        <dbReference type="RuleBase" id="RU362063"/>
    </source>
</evidence>
<dbReference type="SMART" id="SM00858">
    <property type="entry name" value="SAF"/>
    <property type="match status" value="1"/>
</dbReference>
<evidence type="ECO:0000313" key="10">
    <source>
        <dbReference type="Proteomes" id="UP000246569"/>
    </source>
</evidence>
<dbReference type="CDD" id="cd11614">
    <property type="entry name" value="SAF_CpaB_FlgA_like"/>
    <property type="match status" value="1"/>
</dbReference>
<evidence type="ECO:0000256" key="4">
    <source>
        <dbReference type="ARBA" id="ARBA00022729"/>
    </source>
</evidence>
<dbReference type="InterPro" id="IPR039246">
    <property type="entry name" value="Flagellar_FlgA"/>
</dbReference>
<evidence type="ECO:0000256" key="1">
    <source>
        <dbReference type="ARBA" id="ARBA00004418"/>
    </source>
</evidence>
<keyword evidence="7" id="KW-1005">Bacterial flagellum biogenesis</keyword>
<comment type="function">
    <text evidence="6 7">Involved in the assembly process of the P-ring formation. It may associate with FlgF on the rod constituting a structure essential for the P-ring assembly or may act as a modulator protein for the P-ring assembly.</text>
</comment>
<accession>A0A317MXT3</accession>
<evidence type="ECO:0000259" key="8">
    <source>
        <dbReference type="SMART" id="SM00858"/>
    </source>
</evidence>
<evidence type="ECO:0000313" key="9">
    <source>
        <dbReference type="EMBL" id="PWV63324.1"/>
    </source>
</evidence>
<comment type="caution">
    <text evidence="9">The sequence shown here is derived from an EMBL/GenBank/DDBJ whole genome shotgun (WGS) entry which is preliminary data.</text>
</comment>
<reference evidence="9 10" key="1">
    <citation type="submission" date="2018-05" db="EMBL/GenBank/DDBJ databases">
        <title>Genomic Encyclopedia of Type Strains, Phase IV (KMG-IV): sequencing the most valuable type-strain genomes for metagenomic binning, comparative biology and taxonomic classification.</title>
        <authorList>
            <person name="Goeker M."/>
        </authorList>
    </citation>
    <scope>NUCLEOTIDE SEQUENCE [LARGE SCALE GENOMIC DNA]</scope>
    <source>
        <strain evidence="9 10">DSM 23606</strain>
    </source>
</reference>
<dbReference type="Pfam" id="PF17656">
    <property type="entry name" value="ChapFlgA_N"/>
    <property type="match status" value="1"/>
</dbReference>
<dbReference type="AlphaFoldDB" id="A0A317MXT3"/>
<proteinExistence type="inferred from homology"/>
<protein>
    <recommendedName>
        <fullName evidence="3 7">Flagella basal body P-ring formation protein FlgA</fullName>
    </recommendedName>
</protein>
<dbReference type="PANTHER" id="PTHR36307:SF1">
    <property type="entry name" value="FLAGELLA BASAL BODY P-RING FORMATION PROTEIN FLGA"/>
    <property type="match status" value="1"/>
</dbReference>
<feature type="domain" description="SAF" evidence="8">
    <location>
        <begin position="114"/>
        <end position="176"/>
    </location>
</feature>
<comment type="subcellular location">
    <subcellularLocation>
        <location evidence="1 7">Periplasm</location>
    </subcellularLocation>
</comment>
<keyword evidence="10" id="KW-1185">Reference proteome</keyword>
<dbReference type="NCBIfam" id="TIGR03170">
    <property type="entry name" value="flgA_cterm"/>
    <property type="match status" value="1"/>
</dbReference>
<dbReference type="PANTHER" id="PTHR36307">
    <property type="entry name" value="FLAGELLA BASAL BODY P-RING FORMATION PROTEIN FLGA"/>
    <property type="match status" value="1"/>
</dbReference>
<feature type="signal peptide" evidence="7">
    <location>
        <begin position="1"/>
        <end position="28"/>
    </location>
</feature>
<dbReference type="GO" id="GO:0042597">
    <property type="term" value="C:periplasmic space"/>
    <property type="evidence" value="ECO:0007669"/>
    <property type="project" value="UniProtKB-SubCell"/>
</dbReference>
<comment type="similarity">
    <text evidence="2 7">Belongs to the FlgA family.</text>
</comment>
<dbReference type="Proteomes" id="UP000246569">
    <property type="component" value="Unassembled WGS sequence"/>
</dbReference>
<dbReference type="OrthoDB" id="1669037at2"/>
<keyword evidence="4 7" id="KW-0732">Signal</keyword>
<dbReference type="InterPro" id="IPR041231">
    <property type="entry name" value="FlgA_N"/>
</dbReference>
<keyword evidence="9" id="KW-0966">Cell projection</keyword>
<evidence type="ECO:0000256" key="3">
    <source>
        <dbReference type="ARBA" id="ARBA00014754"/>
    </source>
</evidence>
<evidence type="ECO:0000256" key="5">
    <source>
        <dbReference type="ARBA" id="ARBA00022764"/>
    </source>
</evidence>
<dbReference type="RefSeq" id="WP_110017827.1">
    <property type="nucleotide sequence ID" value="NZ_QGTJ01000003.1"/>
</dbReference>
<keyword evidence="5 7" id="KW-0574">Periplasm</keyword>
<sequence length="238" mass="25074">MSRFNRPAGCRLAVTLLAAALASLPARASGELEDLQALRAQAARFLAEHAPADGAELAIEVSPPDARLRLTACREPVEAFPGPGGRLLGRVSVGLRCTSPAWKLYLPATVAANRPVVVASRPLRRGELLGRDDVELASVDVSSLSSGFETQLQAVIGRTLLTPLAAGRPLTPRALSDPSAVERGESIDLVVRIGAAEVVSSGIALHEARAGEPLRARNASSGREVRGRLDGHRRLIIE</sequence>
<evidence type="ECO:0000256" key="2">
    <source>
        <dbReference type="ARBA" id="ARBA00010474"/>
    </source>
</evidence>
<keyword evidence="9" id="KW-0282">Flagellum</keyword>
<dbReference type="InterPro" id="IPR017585">
    <property type="entry name" value="SAF_FlgA"/>
</dbReference>
<dbReference type="EMBL" id="QGTJ01000003">
    <property type="protein sequence ID" value="PWV63324.1"/>
    <property type="molecule type" value="Genomic_DNA"/>
</dbReference>
<dbReference type="Gene3D" id="3.90.1210.10">
    <property type="entry name" value="Antifreeze-like/N-acetylneuraminic acid synthase C-terminal domain"/>
    <property type="match status" value="1"/>
</dbReference>
<dbReference type="InterPro" id="IPR013974">
    <property type="entry name" value="SAF"/>
</dbReference>
<keyword evidence="9" id="KW-0969">Cilium</keyword>
<dbReference type="Pfam" id="PF13144">
    <property type="entry name" value="ChapFlgA"/>
    <property type="match status" value="1"/>
</dbReference>
<evidence type="ECO:0000256" key="6">
    <source>
        <dbReference type="ARBA" id="ARBA00025643"/>
    </source>
</evidence>
<organism evidence="9 10">
    <name type="scientific">Plasticicumulans acidivorans</name>
    <dbReference type="NCBI Taxonomy" id="886464"/>
    <lineage>
        <taxon>Bacteria</taxon>
        <taxon>Pseudomonadati</taxon>
        <taxon>Pseudomonadota</taxon>
        <taxon>Gammaproteobacteria</taxon>
        <taxon>Candidatus Competibacteraceae</taxon>
        <taxon>Plasticicumulans</taxon>
    </lineage>
</organism>
<dbReference type="Gene3D" id="2.30.30.760">
    <property type="match status" value="1"/>
</dbReference>